<feature type="transmembrane region" description="Helical" evidence="1">
    <location>
        <begin position="109"/>
        <end position="133"/>
    </location>
</feature>
<keyword evidence="1" id="KW-0472">Membrane</keyword>
<gene>
    <name evidence="2" type="ORF">H9861_00895</name>
</gene>
<dbReference type="EMBL" id="DXFP01000007">
    <property type="protein sequence ID" value="HIX01302.1"/>
    <property type="molecule type" value="Genomic_DNA"/>
</dbReference>
<protein>
    <submittedName>
        <fullName evidence="2">ECF transporter S component</fullName>
    </submittedName>
</protein>
<feature type="transmembrane region" description="Helical" evidence="1">
    <location>
        <begin position="46"/>
        <end position="70"/>
    </location>
</feature>
<feature type="transmembrane region" description="Helical" evidence="1">
    <location>
        <begin position="76"/>
        <end position="97"/>
    </location>
</feature>
<evidence type="ECO:0000256" key="1">
    <source>
        <dbReference type="SAM" id="Phobius"/>
    </source>
</evidence>
<dbReference type="Gene3D" id="1.10.1760.20">
    <property type="match status" value="1"/>
</dbReference>
<organism evidence="2 3">
    <name type="scientific">Candidatus Ligilactobacillus excrementigallinarum</name>
    <dbReference type="NCBI Taxonomy" id="2838641"/>
    <lineage>
        <taxon>Bacteria</taxon>
        <taxon>Bacillati</taxon>
        <taxon>Bacillota</taxon>
        <taxon>Bacilli</taxon>
        <taxon>Lactobacillales</taxon>
        <taxon>Lactobacillaceae</taxon>
        <taxon>Ligilactobacillus</taxon>
    </lineage>
</organism>
<dbReference type="GO" id="GO:0022857">
    <property type="term" value="F:transmembrane transporter activity"/>
    <property type="evidence" value="ECO:0007669"/>
    <property type="project" value="InterPro"/>
</dbReference>
<evidence type="ECO:0000313" key="3">
    <source>
        <dbReference type="Proteomes" id="UP000823963"/>
    </source>
</evidence>
<keyword evidence="1" id="KW-1133">Transmembrane helix</keyword>
<feature type="transmembrane region" description="Helical" evidence="1">
    <location>
        <begin position="139"/>
        <end position="163"/>
    </location>
</feature>
<dbReference type="AlphaFoldDB" id="A0A9D2AA06"/>
<keyword evidence="1" id="KW-0812">Transmembrane</keyword>
<dbReference type="Proteomes" id="UP000823963">
    <property type="component" value="Unassembled WGS sequence"/>
</dbReference>
<accession>A0A9D2AA06</accession>
<proteinExistence type="predicted"/>
<dbReference type="InterPro" id="IPR024529">
    <property type="entry name" value="ECF_trnsprt_substrate-spec"/>
</dbReference>
<reference evidence="2" key="2">
    <citation type="submission" date="2021-04" db="EMBL/GenBank/DDBJ databases">
        <authorList>
            <person name="Gilroy R."/>
        </authorList>
    </citation>
    <scope>NUCLEOTIDE SEQUENCE</scope>
    <source>
        <strain evidence="2">6627</strain>
    </source>
</reference>
<name>A0A9D2AA06_9LACO</name>
<reference evidence="2" key="1">
    <citation type="journal article" date="2021" name="PeerJ">
        <title>Extensive microbial diversity within the chicken gut microbiome revealed by metagenomics and culture.</title>
        <authorList>
            <person name="Gilroy R."/>
            <person name="Ravi A."/>
            <person name="Getino M."/>
            <person name="Pursley I."/>
            <person name="Horton D.L."/>
            <person name="Alikhan N.F."/>
            <person name="Baker D."/>
            <person name="Gharbi K."/>
            <person name="Hall N."/>
            <person name="Watson M."/>
            <person name="Adriaenssens E.M."/>
            <person name="Foster-Nyarko E."/>
            <person name="Jarju S."/>
            <person name="Secka A."/>
            <person name="Antonio M."/>
            <person name="Oren A."/>
            <person name="Chaudhuri R.R."/>
            <person name="La Ragione R."/>
            <person name="Hildebrand F."/>
            <person name="Pallen M.J."/>
        </authorList>
    </citation>
    <scope>NUCLEOTIDE SEQUENCE</scope>
    <source>
        <strain evidence="2">6627</strain>
    </source>
</reference>
<comment type="caution">
    <text evidence="2">The sequence shown here is derived from an EMBL/GenBank/DDBJ whole genome shotgun (WGS) entry which is preliminary data.</text>
</comment>
<evidence type="ECO:0000313" key="2">
    <source>
        <dbReference type="EMBL" id="HIX01302.1"/>
    </source>
</evidence>
<sequence length="176" mass="19841">MHSRLKHTEIRQRIKKITLIGLFSAFCITFRIIHLPIPNVQPDTDILMLLTLNLGMAISMPVAVITMILSNVILGFGIWTVPQIMAYIAVILTVAFCKKFLNLKNSFRMQLGLAVFLGFEYGLIVSWGMFAVGSVHGFWIYYLNGVLFDAYHALGNLGFYPLLYRPVNAALNTIKD</sequence>
<feature type="transmembrane region" description="Helical" evidence="1">
    <location>
        <begin position="17"/>
        <end position="34"/>
    </location>
</feature>
<dbReference type="Pfam" id="PF12822">
    <property type="entry name" value="ECF_trnsprt"/>
    <property type="match status" value="1"/>
</dbReference>